<reference evidence="1 2" key="1">
    <citation type="submission" date="2018-12" db="EMBL/GenBank/DDBJ databases">
        <authorList>
            <person name="Li S."/>
            <person name="Yang R."/>
            <person name="Chen G."/>
            <person name="Zou L."/>
            <person name="Zhang C."/>
            <person name="Chen Y."/>
            <person name="Liu Z."/>
            <person name="Li Y."/>
            <person name="Yan Y."/>
            <person name="Huang M."/>
            <person name="Chen T."/>
        </authorList>
    </citation>
    <scope>NUCLEOTIDE SEQUENCE [LARGE SCALE GENOMIC DNA]</scope>
    <source>
        <strain evidence="1 2">1257</strain>
    </source>
</reference>
<sequence>MASLWTLLFKRQRHFTYAHLDSNGICLGFKQTRQPPTAAGWVLVSEAHLGWLGQPLPASARICSHATSRWQRRPLAA</sequence>
<dbReference type="Proteomes" id="UP000268230">
    <property type="component" value="Chromosome"/>
</dbReference>
<accession>A0A3Q8U3Y8</accession>
<gene>
    <name evidence="1" type="ORF">EJA05_23965</name>
</gene>
<evidence type="ECO:0000313" key="2">
    <source>
        <dbReference type="Proteomes" id="UP000268230"/>
    </source>
</evidence>
<dbReference type="AlphaFoldDB" id="A0A3Q8U3Y8"/>
<evidence type="ECO:0000313" key="1">
    <source>
        <dbReference type="EMBL" id="AZL70599.1"/>
    </source>
</evidence>
<dbReference type="EMBL" id="CP034338">
    <property type="protein sequence ID" value="AZL70599.1"/>
    <property type="molecule type" value="Genomic_DNA"/>
</dbReference>
<protein>
    <submittedName>
        <fullName evidence="1">Uncharacterized protein</fullName>
    </submittedName>
</protein>
<dbReference type="KEGG" id="pory:EJA05_23965"/>
<name>A0A3Q8U3Y8_9PSED</name>
<proteinExistence type="predicted"/>
<dbReference type="OrthoDB" id="6910208at2"/>
<organism evidence="1 2">
    <name type="scientific">Pseudomonas entomophila</name>
    <dbReference type="NCBI Taxonomy" id="312306"/>
    <lineage>
        <taxon>Bacteria</taxon>
        <taxon>Pseudomonadati</taxon>
        <taxon>Pseudomonadota</taxon>
        <taxon>Gammaproteobacteria</taxon>
        <taxon>Pseudomonadales</taxon>
        <taxon>Pseudomonadaceae</taxon>
        <taxon>Pseudomonas</taxon>
    </lineage>
</organism>